<evidence type="ECO:0000259" key="2">
    <source>
        <dbReference type="Pfam" id="PF03632"/>
    </source>
</evidence>
<dbReference type="Gene3D" id="1.50.10.10">
    <property type="match status" value="2"/>
</dbReference>
<dbReference type="PANTHER" id="PTHR11051">
    <property type="entry name" value="GLYCOSYL HYDROLASE-RELATED"/>
    <property type="match status" value="1"/>
</dbReference>
<protein>
    <recommendedName>
        <fullName evidence="2">Glycoside hydrolase family 65 central catalytic domain-containing protein</fullName>
    </recommendedName>
</protein>
<dbReference type="InterPro" id="IPR005195">
    <property type="entry name" value="Glyco_hydro_65_M"/>
</dbReference>
<keyword evidence="4" id="KW-1185">Reference proteome</keyword>
<dbReference type="InterPro" id="IPR008928">
    <property type="entry name" value="6-hairpin_glycosidase_sf"/>
</dbReference>
<dbReference type="EMBL" id="JARBDR010000657">
    <property type="protein sequence ID" value="KAJ8308414.1"/>
    <property type="molecule type" value="Genomic_DNA"/>
</dbReference>
<gene>
    <name evidence="3" type="ORF">KUTeg_013288</name>
</gene>
<proteinExistence type="inferred from homology"/>
<dbReference type="InterPro" id="IPR012341">
    <property type="entry name" value="6hp_glycosidase-like_sf"/>
</dbReference>
<sequence>MLYIHRDDHVSEISPLEVLRRWDRTGNRKIELAFKDDDDDNYVIHIIFTARTKEAEYDKFGKQDVVVISSVVPDQLVIGSLSCDSYIFITSISDDVNKANGRFEEGKAAYFNQTLESSHVSAWSDIWQGGRIDLIGNVNVSRITYSALYYILSSIPDSLQDQKSFDYYGHVFWDQETWMFPPVLMLHTDLGKALVKTRIRTLDSAKGYACSRGYAGAMYTWESDVALAFQQYLRMTNDKDFLFDERGAEAVENIADFWACNATMMNTSILLIIPCIPTQ</sequence>
<accession>A0ABQ9ETM5</accession>
<dbReference type="Proteomes" id="UP001217089">
    <property type="component" value="Unassembled WGS sequence"/>
</dbReference>
<evidence type="ECO:0000256" key="1">
    <source>
        <dbReference type="ARBA" id="ARBA00006768"/>
    </source>
</evidence>
<feature type="domain" description="Glycoside hydrolase family 65 central catalytic" evidence="2">
    <location>
        <begin position="166"/>
        <end position="223"/>
    </location>
</feature>
<reference evidence="3 4" key="1">
    <citation type="submission" date="2022-12" db="EMBL/GenBank/DDBJ databases">
        <title>Chromosome-level genome of Tegillarca granosa.</title>
        <authorList>
            <person name="Kim J."/>
        </authorList>
    </citation>
    <scope>NUCLEOTIDE SEQUENCE [LARGE SCALE GENOMIC DNA]</scope>
    <source>
        <strain evidence="3">Teg-2019</strain>
        <tissue evidence="3">Adductor muscle</tissue>
    </source>
</reference>
<name>A0ABQ9ETM5_TEGGR</name>
<dbReference type="Pfam" id="PF03632">
    <property type="entry name" value="Glyco_hydro_65m"/>
    <property type="match status" value="1"/>
</dbReference>
<comment type="similarity">
    <text evidence="1">Belongs to the glycosyl hydrolase 65 family.</text>
</comment>
<evidence type="ECO:0000313" key="4">
    <source>
        <dbReference type="Proteomes" id="UP001217089"/>
    </source>
</evidence>
<organism evidence="3 4">
    <name type="scientific">Tegillarca granosa</name>
    <name type="common">Malaysian cockle</name>
    <name type="synonym">Anadara granosa</name>
    <dbReference type="NCBI Taxonomy" id="220873"/>
    <lineage>
        <taxon>Eukaryota</taxon>
        <taxon>Metazoa</taxon>
        <taxon>Spiralia</taxon>
        <taxon>Lophotrochozoa</taxon>
        <taxon>Mollusca</taxon>
        <taxon>Bivalvia</taxon>
        <taxon>Autobranchia</taxon>
        <taxon>Pteriomorphia</taxon>
        <taxon>Arcoida</taxon>
        <taxon>Arcoidea</taxon>
        <taxon>Arcidae</taxon>
        <taxon>Tegillarca</taxon>
    </lineage>
</organism>
<dbReference type="SUPFAM" id="SSF48208">
    <property type="entry name" value="Six-hairpin glycosidases"/>
    <property type="match status" value="1"/>
</dbReference>
<dbReference type="PANTHER" id="PTHR11051:SF8">
    <property type="entry name" value="PROTEIN-GLUCOSYLGALACTOSYLHYDROXYLYSINE GLUCOSIDASE"/>
    <property type="match status" value="1"/>
</dbReference>
<evidence type="ECO:0000313" key="3">
    <source>
        <dbReference type="EMBL" id="KAJ8308414.1"/>
    </source>
</evidence>
<comment type="caution">
    <text evidence="3">The sequence shown here is derived from an EMBL/GenBank/DDBJ whole genome shotgun (WGS) entry which is preliminary data.</text>
</comment>